<gene>
    <name evidence="1" type="ORF">TCAL_16319</name>
</gene>
<evidence type="ECO:0000313" key="1">
    <source>
        <dbReference type="EMBL" id="TRY61434.1"/>
    </source>
</evidence>
<proteinExistence type="predicted"/>
<evidence type="ECO:0000313" key="2">
    <source>
        <dbReference type="Proteomes" id="UP000318571"/>
    </source>
</evidence>
<dbReference type="EMBL" id="VCGU01000459">
    <property type="protein sequence ID" value="TRY61434.1"/>
    <property type="molecule type" value="Genomic_DNA"/>
</dbReference>
<accession>A0A553N7L1</accession>
<protein>
    <submittedName>
        <fullName evidence="1">Uncharacterized protein</fullName>
    </submittedName>
</protein>
<organism evidence="1 2">
    <name type="scientific">Tigriopus californicus</name>
    <name type="common">Marine copepod</name>
    <dbReference type="NCBI Taxonomy" id="6832"/>
    <lineage>
        <taxon>Eukaryota</taxon>
        <taxon>Metazoa</taxon>
        <taxon>Ecdysozoa</taxon>
        <taxon>Arthropoda</taxon>
        <taxon>Crustacea</taxon>
        <taxon>Multicrustacea</taxon>
        <taxon>Hexanauplia</taxon>
        <taxon>Copepoda</taxon>
        <taxon>Harpacticoida</taxon>
        <taxon>Harpacticidae</taxon>
        <taxon>Tigriopus</taxon>
    </lineage>
</organism>
<name>A0A553N7L1_TIGCA</name>
<keyword evidence="2" id="KW-1185">Reference proteome</keyword>
<dbReference type="AlphaFoldDB" id="A0A553N7L1"/>
<comment type="caution">
    <text evidence="1">The sequence shown here is derived from an EMBL/GenBank/DDBJ whole genome shotgun (WGS) entry which is preliminary data.</text>
</comment>
<reference evidence="1 2" key="1">
    <citation type="journal article" date="2018" name="Nat. Ecol. Evol.">
        <title>Genomic signatures of mitonuclear coevolution across populations of Tigriopus californicus.</title>
        <authorList>
            <person name="Barreto F.S."/>
            <person name="Watson E.T."/>
            <person name="Lima T.G."/>
            <person name="Willett C.S."/>
            <person name="Edmands S."/>
            <person name="Li W."/>
            <person name="Burton R.S."/>
        </authorList>
    </citation>
    <scope>NUCLEOTIDE SEQUENCE [LARGE SCALE GENOMIC DNA]</scope>
    <source>
        <strain evidence="1 2">San Diego</strain>
    </source>
</reference>
<dbReference type="Proteomes" id="UP000318571">
    <property type="component" value="Chromosome 8"/>
</dbReference>
<sequence length="64" mass="7680">MKKNEQCCRIYLLELDHFEVLTGHQPIKVYLNKIELRYDRKSENATNNREDKRLQLGGKVLSWC</sequence>